<accession>A0A915JEI9</accession>
<protein>
    <submittedName>
        <fullName evidence="2">Uncharacterized protein</fullName>
    </submittedName>
</protein>
<dbReference type="Proteomes" id="UP000887565">
    <property type="component" value="Unplaced"/>
</dbReference>
<evidence type="ECO:0000313" key="1">
    <source>
        <dbReference type="Proteomes" id="UP000887565"/>
    </source>
</evidence>
<proteinExistence type="predicted"/>
<reference evidence="2" key="1">
    <citation type="submission" date="2022-11" db="UniProtKB">
        <authorList>
            <consortium name="WormBaseParasite"/>
        </authorList>
    </citation>
    <scope>IDENTIFICATION</scope>
</reference>
<dbReference type="WBParaSite" id="nRc.2.0.1.t24935-RA">
    <property type="protein sequence ID" value="nRc.2.0.1.t24935-RA"/>
    <property type="gene ID" value="nRc.2.0.1.g24935"/>
</dbReference>
<evidence type="ECO:0000313" key="2">
    <source>
        <dbReference type="WBParaSite" id="nRc.2.0.1.t24935-RA"/>
    </source>
</evidence>
<dbReference type="AlphaFoldDB" id="A0A915JEI9"/>
<sequence>MGEPHAPLPNLSYKCSAPFPDFSWKYISCSTLLEGFLGGAQAVPLLANVGEDVTIQTRAQQKWLASESVD</sequence>
<keyword evidence="1" id="KW-1185">Reference proteome</keyword>
<organism evidence="1 2">
    <name type="scientific">Romanomermis culicivorax</name>
    <name type="common">Nematode worm</name>
    <dbReference type="NCBI Taxonomy" id="13658"/>
    <lineage>
        <taxon>Eukaryota</taxon>
        <taxon>Metazoa</taxon>
        <taxon>Ecdysozoa</taxon>
        <taxon>Nematoda</taxon>
        <taxon>Enoplea</taxon>
        <taxon>Dorylaimia</taxon>
        <taxon>Mermithida</taxon>
        <taxon>Mermithoidea</taxon>
        <taxon>Mermithidae</taxon>
        <taxon>Romanomermis</taxon>
    </lineage>
</organism>
<name>A0A915JEI9_ROMCU</name>